<dbReference type="HOGENOM" id="CLU_133933_0_0_1"/>
<feature type="signal peptide" evidence="1">
    <location>
        <begin position="1"/>
        <end position="18"/>
    </location>
</feature>
<name>G0SHZ3_CHATD</name>
<keyword evidence="3" id="KW-1185">Reference proteome</keyword>
<dbReference type="EMBL" id="GL988048">
    <property type="protein sequence ID" value="EGS17063.1"/>
    <property type="molecule type" value="Genomic_DNA"/>
</dbReference>
<proteinExistence type="predicted"/>
<accession>G0SHZ3</accession>
<dbReference type="AlphaFoldDB" id="G0SHZ3"/>
<keyword evidence="1" id="KW-0732">Signal</keyword>
<evidence type="ECO:0000313" key="2">
    <source>
        <dbReference type="EMBL" id="EGS17063.1"/>
    </source>
</evidence>
<dbReference type="eggNOG" id="ENOG502SS8Q">
    <property type="taxonomic scope" value="Eukaryota"/>
</dbReference>
<dbReference type="RefSeq" id="XP_006697645.1">
    <property type="nucleotide sequence ID" value="XM_006697582.1"/>
</dbReference>
<protein>
    <submittedName>
        <fullName evidence="2">Uncharacterized protein</fullName>
    </submittedName>
</protein>
<dbReference type="KEGG" id="cthr:CTHT_0073910"/>
<organism evidence="3">
    <name type="scientific">Chaetomium thermophilum (strain DSM 1495 / CBS 144.50 / IMI 039719)</name>
    <name type="common">Thermochaetoides thermophila</name>
    <dbReference type="NCBI Taxonomy" id="759272"/>
    <lineage>
        <taxon>Eukaryota</taxon>
        <taxon>Fungi</taxon>
        <taxon>Dikarya</taxon>
        <taxon>Ascomycota</taxon>
        <taxon>Pezizomycotina</taxon>
        <taxon>Sordariomycetes</taxon>
        <taxon>Sordariomycetidae</taxon>
        <taxon>Sordariales</taxon>
        <taxon>Chaetomiaceae</taxon>
        <taxon>Thermochaetoides</taxon>
    </lineage>
</organism>
<dbReference type="Proteomes" id="UP000008066">
    <property type="component" value="Unassembled WGS sequence"/>
</dbReference>
<dbReference type="GeneID" id="18261429"/>
<gene>
    <name evidence="2" type="ORF">CTHT_0073910</name>
</gene>
<dbReference type="OrthoDB" id="4153862at2759"/>
<evidence type="ECO:0000256" key="1">
    <source>
        <dbReference type="SAM" id="SignalP"/>
    </source>
</evidence>
<sequence length="121" mass="12529">MKFSLATIVLGLAALAAAAPEEPAHLMARQNQGRPVPRGTCCVANTNLKQDACIAANGQAGRCVPGGNNCGSRLSCVQFSSLTCNNNIIERGRSLCRANAPGGGFFDGARIIRSLSQAKVN</sequence>
<feature type="chain" id="PRO_5003409285" evidence="1">
    <location>
        <begin position="19"/>
        <end position="121"/>
    </location>
</feature>
<evidence type="ECO:0000313" key="3">
    <source>
        <dbReference type="Proteomes" id="UP000008066"/>
    </source>
</evidence>
<reference evidence="2 3" key="1">
    <citation type="journal article" date="2011" name="Cell">
        <title>Insight into structure and assembly of the nuclear pore complex by utilizing the genome of a eukaryotic thermophile.</title>
        <authorList>
            <person name="Amlacher S."/>
            <person name="Sarges P."/>
            <person name="Flemming D."/>
            <person name="van Noort V."/>
            <person name="Kunze R."/>
            <person name="Devos D.P."/>
            <person name="Arumugam M."/>
            <person name="Bork P."/>
            <person name="Hurt E."/>
        </authorList>
    </citation>
    <scope>NUCLEOTIDE SEQUENCE [LARGE SCALE GENOMIC DNA]</scope>
    <source>
        <strain evidence="3">DSM 1495 / CBS 144.50 / IMI 039719</strain>
    </source>
</reference>
<dbReference type="OMA" id="CRANAPG"/>